<proteinExistence type="predicted"/>
<name>A0A0A9FZK1_ARUDO</name>
<protein>
    <submittedName>
        <fullName evidence="2">Uncharacterized protein</fullName>
    </submittedName>
</protein>
<accession>A0A0A9FZK1</accession>
<reference evidence="2" key="2">
    <citation type="journal article" date="2015" name="Data Brief">
        <title>Shoot transcriptome of the giant reed, Arundo donax.</title>
        <authorList>
            <person name="Barrero R.A."/>
            <person name="Guerrero F.D."/>
            <person name="Moolhuijzen P."/>
            <person name="Goolsby J.A."/>
            <person name="Tidwell J."/>
            <person name="Bellgard S.E."/>
            <person name="Bellgard M.I."/>
        </authorList>
    </citation>
    <scope>NUCLEOTIDE SEQUENCE</scope>
    <source>
        <tissue evidence="2">Shoot tissue taken approximately 20 cm above the soil surface</tissue>
    </source>
</reference>
<sequence length="31" mass="3772">MRVVYGLFRCELNLFSFPLLLYVSFFAKLFH</sequence>
<feature type="transmembrane region" description="Helical" evidence="1">
    <location>
        <begin position="12"/>
        <end position="30"/>
    </location>
</feature>
<dbReference type="AlphaFoldDB" id="A0A0A9FZK1"/>
<evidence type="ECO:0000313" key="2">
    <source>
        <dbReference type="EMBL" id="JAE17687.1"/>
    </source>
</evidence>
<keyword evidence="1" id="KW-1133">Transmembrane helix</keyword>
<reference evidence="2" key="1">
    <citation type="submission" date="2014-09" db="EMBL/GenBank/DDBJ databases">
        <authorList>
            <person name="Magalhaes I.L.F."/>
            <person name="Oliveira U."/>
            <person name="Santos F.R."/>
            <person name="Vidigal T.H.D.A."/>
            <person name="Brescovit A.D."/>
            <person name="Santos A.J."/>
        </authorList>
    </citation>
    <scope>NUCLEOTIDE SEQUENCE</scope>
    <source>
        <tissue evidence="2">Shoot tissue taken approximately 20 cm above the soil surface</tissue>
    </source>
</reference>
<organism evidence="2">
    <name type="scientific">Arundo donax</name>
    <name type="common">Giant reed</name>
    <name type="synonym">Donax arundinaceus</name>
    <dbReference type="NCBI Taxonomy" id="35708"/>
    <lineage>
        <taxon>Eukaryota</taxon>
        <taxon>Viridiplantae</taxon>
        <taxon>Streptophyta</taxon>
        <taxon>Embryophyta</taxon>
        <taxon>Tracheophyta</taxon>
        <taxon>Spermatophyta</taxon>
        <taxon>Magnoliopsida</taxon>
        <taxon>Liliopsida</taxon>
        <taxon>Poales</taxon>
        <taxon>Poaceae</taxon>
        <taxon>PACMAD clade</taxon>
        <taxon>Arundinoideae</taxon>
        <taxon>Arundineae</taxon>
        <taxon>Arundo</taxon>
    </lineage>
</organism>
<evidence type="ECO:0000256" key="1">
    <source>
        <dbReference type="SAM" id="Phobius"/>
    </source>
</evidence>
<keyword evidence="1" id="KW-0812">Transmembrane</keyword>
<dbReference type="EMBL" id="GBRH01180209">
    <property type="protein sequence ID" value="JAE17687.1"/>
    <property type="molecule type" value="Transcribed_RNA"/>
</dbReference>
<keyword evidence="1" id="KW-0472">Membrane</keyword>